<organism evidence="2">
    <name type="scientific">Barrevirus sp</name>
    <dbReference type="NCBI Taxonomy" id="2487763"/>
    <lineage>
        <taxon>Viruses</taxon>
        <taxon>Varidnaviria</taxon>
        <taxon>Bamfordvirae</taxon>
        <taxon>Nucleocytoviricota</taxon>
        <taxon>Megaviricetes</taxon>
        <taxon>Imitervirales</taxon>
        <taxon>Mimiviridae</taxon>
        <taxon>Klosneuvirinae</taxon>
    </lineage>
</organism>
<evidence type="ECO:0000313" key="2">
    <source>
        <dbReference type="EMBL" id="AYV76999.1"/>
    </source>
</evidence>
<accession>A0A3G4ZU95</accession>
<dbReference type="EMBL" id="MK072004">
    <property type="protein sequence ID" value="AYV76999.1"/>
    <property type="molecule type" value="Genomic_DNA"/>
</dbReference>
<evidence type="ECO:0000256" key="1">
    <source>
        <dbReference type="SAM" id="MobiDB-lite"/>
    </source>
</evidence>
<gene>
    <name evidence="2" type="ORF">Barrevirus7_6</name>
</gene>
<sequence>MISSTKTRNELQIEINNLFDELDRKLSHMTVQLGFISHKIPIFNNIKIAKRLFNSSQGLSNIMPTIIQQLNDIHSHILYSECVYKIVIEIAENISNLFQEYSQNLGKEEQIQEQEQQEDQQESNSKITITI</sequence>
<protein>
    <submittedName>
        <fullName evidence="2">Uncharacterized protein</fullName>
    </submittedName>
</protein>
<feature type="region of interest" description="Disordered" evidence="1">
    <location>
        <begin position="109"/>
        <end position="131"/>
    </location>
</feature>
<name>A0A3G4ZU95_9VIRU</name>
<feature type="compositionally biased region" description="Acidic residues" evidence="1">
    <location>
        <begin position="111"/>
        <end position="121"/>
    </location>
</feature>
<reference evidence="2" key="1">
    <citation type="submission" date="2018-10" db="EMBL/GenBank/DDBJ databases">
        <title>Hidden diversity of soil giant viruses.</title>
        <authorList>
            <person name="Schulz F."/>
            <person name="Alteio L."/>
            <person name="Goudeau D."/>
            <person name="Ryan E.M."/>
            <person name="Malmstrom R.R."/>
            <person name="Blanchard J."/>
            <person name="Woyke T."/>
        </authorList>
    </citation>
    <scope>NUCLEOTIDE SEQUENCE</scope>
    <source>
        <strain evidence="2">BAV1</strain>
    </source>
</reference>
<proteinExistence type="predicted"/>